<dbReference type="GeneID" id="81386845"/>
<keyword evidence="1" id="KW-0378">Hydrolase</keyword>
<reference evidence="4" key="1">
    <citation type="submission" date="2022-11" db="EMBL/GenBank/DDBJ databases">
        <authorList>
            <person name="Petersen C."/>
        </authorList>
    </citation>
    <scope>NUCLEOTIDE SEQUENCE</scope>
    <source>
        <strain evidence="4">IBT 23319</strain>
    </source>
</reference>
<protein>
    <recommendedName>
        <fullName evidence="6">Alpha/beta hydrolase fold-3 domain-containing protein</fullName>
    </recommendedName>
</protein>
<evidence type="ECO:0000313" key="4">
    <source>
        <dbReference type="EMBL" id="KAJ5222520.1"/>
    </source>
</evidence>
<dbReference type="Pfam" id="PF07859">
    <property type="entry name" value="Abhydrolase_3"/>
    <property type="match status" value="1"/>
</dbReference>
<dbReference type="GO" id="GO:0006508">
    <property type="term" value="P:proteolysis"/>
    <property type="evidence" value="ECO:0007669"/>
    <property type="project" value="InterPro"/>
</dbReference>
<dbReference type="AlphaFoldDB" id="A0A9W9NM48"/>
<organism evidence="4 5">
    <name type="scientific">Penicillium citrinum</name>
    <dbReference type="NCBI Taxonomy" id="5077"/>
    <lineage>
        <taxon>Eukaryota</taxon>
        <taxon>Fungi</taxon>
        <taxon>Dikarya</taxon>
        <taxon>Ascomycota</taxon>
        <taxon>Pezizomycotina</taxon>
        <taxon>Eurotiomycetes</taxon>
        <taxon>Eurotiomycetidae</taxon>
        <taxon>Eurotiales</taxon>
        <taxon>Aspergillaceae</taxon>
        <taxon>Penicillium</taxon>
    </lineage>
</organism>
<proteinExistence type="predicted"/>
<dbReference type="RefSeq" id="XP_056497443.1">
    <property type="nucleotide sequence ID" value="XM_056647678.1"/>
</dbReference>
<dbReference type="InterPro" id="IPR050300">
    <property type="entry name" value="GDXG_lipolytic_enzyme"/>
</dbReference>
<reference evidence="4" key="2">
    <citation type="journal article" date="2023" name="IMA Fungus">
        <title>Comparative genomic study of the Penicillium genus elucidates a diverse pangenome and 15 lateral gene transfer events.</title>
        <authorList>
            <person name="Petersen C."/>
            <person name="Sorensen T."/>
            <person name="Nielsen M.R."/>
            <person name="Sondergaard T.E."/>
            <person name="Sorensen J.L."/>
            <person name="Fitzpatrick D.A."/>
            <person name="Frisvad J.C."/>
            <person name="Nielsen K.L."/>
        </authorList>
    </citation>
    <scope>NUCLEOTIDE SEQUENCE</scope>
    <source>
        <strain evidence="4">IBT 23319</strain>
    </source>
</reference>
<comment type="caution">
    <text evidence="4">The sequence shown here is derived from an EMBL/GenBank/DDBJ whole genome shotgun (WGS) entry which is preliminary data.</text>
</comment>
<dbReference type="Pfam" id="PF00326">
    <property type="entry name" value="Peptidase_S9"/>
    <property type="match status" value="1"/>
</dbReference>
<dbReference type="Gene3D" id="3.40.50.1820">
    <property type="entry name" value="alpha/beta hydrolase"/>
    <property type="match status" value="1"/>
</dbReference>
<name>A0A9W9NM48_PENCI</name>
<dbReference type="InterPro" id="IPR013094">
    <property type="entry name" value="AB_hydrolase_3"/>
</dbReference>
<feature type="domain" description="Alpha/beta hydrolase fold-3" evidence="3">
    <location>
        <begin position="36"/>
        <end position="139"/>
    </location>
</feature>
<dbReference type="GO" id="GO:0017000">
    <property type="term" value="P:antibiotic biosynthetic process"/>
    <property type="evidence" value="ECO:0007669"/>
    <property type="project" value="UniProtKB-ARBA"/>
</dbReference>
<dbReference type="GO" id="GO:0008236">
    <property type="term" value="F:serine-type peptidase activity"/>
    <property type="evidence" value="ECO:0007669"/>
    <property type="project" value="InterPro"/>
</dbReference>
<evidence type="ECO:0000256" key="1">
    <source>
        <dbReference type="ARBA" id="ARBA00022801"/>
    </source>
</evidence>
<dbReference type="Proteomes" id="UP001147733">
    <property type="component" value="Unassembled WGS sequence"/>
</dbReference>
<dbReference type="OrthoDB" id="19653at2759"/>
<dbReference type="EMBL" id="JAPQKT010000008">
    <property type="protein sequence ID" value="KAJ5222520.1"/>
    <property type="molecule type" value="Genomic_DNA"/>
</dbReference>
<evidence type="ECO:0000259" key="3">
    <source>
        <dbReference type="Pfam" id="PF07859"/>
    </source>
</evidence>
<dbReference type="SUPFAM" id="SSF53474">
    <property type="entry name" value="alpha/beta-Hydrolases"/>
    <property type="match status" value="1"/>
</dbReference>
<accession>A0A9W9NM48</accession>
<dbReference type="InterPro" id="IPR029058">
    <property type="entry name" value="AB_hydrolase_fold"/>
</dbReference>
<evidence type="ECO:0000313" key="5">
    <source>
        <dbReference type="Proteomes" id="UP001147733"/>
    </source>
</evidence>
<dbReference type="GO" id="GO:0072330">
    <property type="term" value="P:monocarboxylic acid biosynthetic process"/>
    <property type="evidence" value="ECO:0007669"/>
    <property type="project" value="UniProtKB-ARBA"/>
</dbReference>
<dbReference type="PANTHER" id="PTHR48081:SF3">
    <property type="entry name" value="ALPHA_BETA HYDROLASE FOLD-3 DOMAIN-CONTAINING PROTEIN"/>
    <property type="match status" value="1"/>
</dbReference>
<sequence>MRLSELTTHTFKVADGLALTIDVSKPRNAAINEIVVIHFHGGFLVIGEKTTFPPYWLINACHARGWTYATASYRLMPEASGLEVLSDAVDAVKWVYQHISDRIIIAGSSAGGYLALATAAHPESPNPIAVLSVYGMLDPTCKRYIEAGTPLRTPIPNLPATLIEVDVAARNGKVIDGYTFPANPSVDQRFKWIGALHEDARYPDQLTRIPALASQIATQGINAIPEQHRVLFPVSFELKSDFPPTVLLHGTDDVLVEYEQSTAVAGKMKSLGIDVHLELVEGQGHGFDTNDIDIEAKDREYDDNVVKDSLRRVTAFLDRAVANMVL</sequence>
<feature type="domain" description="Peptidase S9 prolyl oligopeptidase catalytic" evidence="2">
    <location>
        <begin position="241"/>
        <end position="301"/>
    </location>
</feature>
<evidence type="ECO:0008006" key="6">
    <source>
        <dbReference type="Google" id="ProtNLM"/>
    </source>
</evidence>
<gene>
    <name evidence="4" type="ORF">N7469_008760</name>
</gene>
<dbReference type="InterPro" id="IPR001375">
    <property type="entry name" value="Peptidase_S9_cat"/>
</dbReference>
<evidence type="ECO:0000259" key="2">
    <source>
        <dbReference type="Pfam" id="PF00326"/>
    </source>
</evidence>
<dbReference type="PANTHER" id="PTHR48081">
    <property type="entry name" value="AB HYDROLASE SUPERFAMILY PROTEIN C4A8.06C"/>
    <property type="match status" value="1"/>
</dbReference>
<keyword evidence="5" id="KW-1185">Reference proteome</keyword>